<keyword evidence="3" id="KW-1185">Reference proteome</keyword>
<gene>
    <name evidence="2" type="ORF">ACHKAR_02355</name>
</gene>
<feature type="signal peptide" evidence="1">
    <location>
        <begin position="1"/>
        <end position="20"/>
    </location>
</feature>
<sequence>MKSLLTLSLFCILISACTHDTVSPTLEVDQELASNYTHMEMGNFWVYDWYEIDPEGNSAFYSRDTLLVTGSVKVDGHTAMELTGQRLGLDFDVILFDSAQSVYTYPDRFLYFTLDSTTHQGVIGPSDSPLFTTFYYLEKDAKEVTVPAGTFECLNFQGKYVPQNKDYPYSTRYNDNLFAYKIGMVKMTTSYANSPNTLEGSLIAYGMIN</sequence>
<dbReference type="RefSeq" id="WP_395416010.1">
    <property type="nucleotide sequence ID" value="NZ_JBIPKE010000011.1"/>
</dbReference>
<dbReference type="Gene3D" id="2.40.360.20">
    <property type="match status" value="1"/>
</dbReference>
<protein>
    <recommendedName>
        <fullName evidence="4">Lipoprotein</fullName>
    </recommendedName>
</protein>
<dbReference type="PROSITE" id="PS51257">
    <property type="entry name" value="PROKAR_LIPOPROTEIN"/>
    <property type="match status" value="1"/>
</dbReference>
<keyword evidence="1" id="KW-0732">Signal</keyword>
<dbReference type="Proteomes" id="UP001610063">
    <property type="component" value="Unassembled WGS sequence"/>
</dbReference>
<evidence type="ECO:0000313" key="3">
    <source>
        <dbReference type="Proteomes" id="UP001610063"/>
    </source>
</evidence>
<accession>A0ABW7N3U6</accession>
<evidence type="ECO:0008006" key="4">
    <source>
        <dbReference type="Google" id="ProtNLM"/>
    </source>
</evidence>
<proteinExistence type="predicted"/>
<reference evidence="2 3" key="1">
    <citation type="journal article" date="2013" name="Int. J. Syst. Evol. Microbiol.">
        <title>Marinoscillum luteum sp. nov., isolated from marine sediment.</title>
        <authorList>
            <person name="Cha I.T."/>
            <person name="Park S.J."/>
            <person name="Kim S.J."/>
            <person name="Kim J.G."/>
            <person name="Jung M.Y."/>
            <person name="Shin K.S."/>
            <person name="Kwon K.K."/>
            <person name="Yang S.H."/>
            <person name="Seo Y.S."/>
            <person name="Rhee S.K."/>
        </authorList>
    </citation>
    <scope>NUCLEOTIDE SEQUENCE [LARGE SCALE GENOMIC DNA]</scope>
    <source>
        <strain evidence="2 3">KCTC 23939</strain>
    </source>
</reference>
<comment type="caution">
    <text evidence="2">The sequence shown here is derived from an EMBL/GenBank/DDBJ whole genome shotgun (WGS) entry which is preliminary data.</text>
</comment>
<evidence type="ECO:0000256" key="1">
    <source>
        <dbReference type="SAM" id="SignalP"/>
    </source>
</evidence>
<evidence type="ECO:0000313" key="2">
    <source>
        <dbReference type="EMBL" id="MFH6982258.1"/>
    </source>
</evidence>
<organism evidence="2 3">
    <name type="scientific">Marinoscillum luteum</name>
    <dbReference type="NCBI Taxonomy" id="861051"/>
    <lineage>
        <taxon>Bacteria</taxon>
        <taxon>Pseudomonadati</taxon>
        <taxon>Bacteroidota</taxon>
        <taxon>Cytophagia</taxon>
        <taxon>Cytophagales</taxon>
        <taxon>Reichenbachiellaceae</taxon>
        <taxon>Marinoscillum</taxon>
    </lineage>
</organism>
<name>A0ABW7N3U6_9BACT</name>
<dbReference type="EMBL" id="JBIPKE010000011">
    <property type="protein sequence ID" value="MFH6982258.1"/>
    <property type="molecule type" value="Genomic_DNA"/>
</dbReference>
<feature type="chain" id="PRO_5046088317" description="Lipoprotein" evidence="1">
    <location>
        <begin position="21"/>
        <end position="209"/>
    </location>
</feature>